<dbReference type="Proteomes" id="UP000036325">
    <property type="component" value="Unassembled WGS sequence"/>
</dbReference>
<dbReference type="OrthoDB" id="9816185at2"/>
<proteinExistence type="predicted"/>
<sequence>MIKINKVYADAFIQTYVEYALEDVLYPKIVNLLNKVPLDEQAKARGVFTKDYLKGLLIAPPALFEAKIEELFALFPMLAERYCYAYLLTESDLAFDAVNLDIQSAAGKDAFDLAVIKAIHELRILTDRYTLCLTPHIIEQLESDLPRHKKKRYLCRLENAKRGHSQVTDADKERFPPWIQVFKDCFDYEAISEQFGMAITGQLALTVCPYCALEEIQTYSAISVRPDLDHFYPKTRFPFLAISLFNLIPAGSICNQKHKRNSSMLGHMNPYIDSLEGASVFRVGFVPDGNEAQTLTFDVVPQNEPFKDKNIELFKIKGLYNGNENLRAWYLDTYKLREFLKGQGVDLSAVNFNSPLHAAVLDLSRPTTKVSAQKFKVEAINDLFEQALQVVSQPEH</sequence>
<dbReference type="STRING" id="1608994.TU86_13700"/>
<dbReference type="AlphaFoldDB" id="A0A0J6IES8"/>
<name>A0A0J6IES8_9PSED</name>
<organism evidence="1 2">
    <name type="scientific">Pseudomonas weihenstephanensis</name>
    <dbReference type="NCBI Taxonomy" id="1608994"/>
    <lineage>
        <taxon>Bacteria</taxon>
        <taxon>Pseudomonadati</taxon>
        <taxon>Pseudomonadota</taxon>
        <taxon>Gammaproteobacteria</taxon>
        <taxon>Pseudomonadales</taxon>
        <taxon>Pseudomonadaceae</taxon>
        <taxon>Pseudomonas</taxon>
    </lineage>
</organism>
<reference evidence="1 2" key="1">
    <citation type="submission" date="2015-02" db="EMBL/GenBank/DDBJ databases">
        <title>Pseudomonas helleri sp. nov. and Pseudomonas weihenstephanensis sp. nov., isolated from raw cows milk.</title>
        <authorList>
            <person name="von Neubeck M."/>
            <person name="Huptas C."/>
            <person name="Wenning M."/>
            <person name="Scherer S."/>
        </authorList>
    </citation>
    <scope>NUCLEOTIDE SEQUENCE [LARGE SCALE GENOMIC DNA]</scope>
    <source>
        <strain evidence="1 2">DSM 29166</strain>
    </source>
</reference>
<protein>
    <recommendedName>
        <fullName evidence="3">HNH nuclease domain-containing protein</fullName>
    </recommendedName>
</protein>
<dbReference type="RefSeq" id="WP_048364861.1">
    <property type="nucleotide sequence ID" value="NZ_JYLF01000005.1"/>
</dbReference>
<evidence type="ECO:0008006" key="3">
    <source>
        <dbReference type="Google" id="ProtNLM"/>
    </source>
</evidence>
<gene>
    <name evidence="1" type="ORF">TU86_13700</name>
</gene>
<comment type="caution">
    <text evidence="1">The sequence shown here is derived from an EMBL/GenBank/DDBJ whole genome shotgun (WGS) entry which is preliminary data.</text>
</comment>
<dbReference type="PATRIC" id="fig|1608994.3.peg.3394"/>
<accession>A0A0J6IES8</accession>
<dbReference type="EMBL" id="JYLF01000005">
    <property type="protein sequence ID" value="KMN13135.1"/>
    <property type="molecule type" value="Genomic_DNA"/>
</dbReference>
<evidence type="ECO:0000313" key="1">
    <source>
        <dbReference type="EMBL" id="KMN13135.1"/>
    </source>
</evidence>
<evidence type="ECO:0000313" key="2">
    <source>
        <dbReference type="Proteomes" id="UP000036325"/>
    </source>
</evidence>